<feature type="region of interest" description="Disordered" evidence="1">
    <location>
        <begin position="42"/>
        <end position="64"/>
    </location>
</feature>
<proteinExistence type="predicted"/>
<dbReference type="EMBL" id="ML213597">
    <property type="protein sequence ID" value="TFK40085.1"/>
    <property type="molecule type" value="Genomic_DNA"/>
</dbReference>
<reference evidence="2 3" key="1">
    <citation type="journal article" date="2019" name="Nat. Ecol. Evol.">
        <title>Megaphylogeny resolves global patterns of mushroom evolution.</title>
        <authorList>
            <person name="Varga T."/>
            <person name="Krizsan K."/>
            <person name="Foldi C."/>
            <person name="Dima B."/>
            <person name="Sanchez-Garcia M."/>
            <person name="Sanchez-Ramirez S."/>
            <person name="Szollosi G.J."/>
            <person name="Szarkandi J.G."/>
            <person name="Papp V."/>
            <person name="Albert L."/>
            <person name="Andreopoulos W."/>
            <person name="Angelini C."/>
            <person name="Antonin V."/>
            <person name="Barry K.W."/>
            <person name="Bougher N.L."/>
            <person name="Buchanan P."/>
            <person name="Buyck B."/>
            <person name="Bense V."/>
            <person name="Catcheside P."/>
            <person name="Chovatia M."/>
            <person name="Cooper J."/>
            <person name="Damon W."/>
            <person name="Desjardin D."/>
            <person name="Finy P."/>
            <person name="Geml J."/>
            <person name="Haridas S."/>
            <person name="Hughes K."/>
            <person name="Justo A."/>
            <person name="Karasinski D."/>
            <person name="Kautmanova I."/>
            <person name="Kiss B."/>
            <person name="Kocsube S."/>
            <person name="Kotiranta H."/>
            <person name="LaButti K.M."/>
            <person name="Lechner B.E."/>
            <person name="Liimatainen K."/>
            <person name="Lipzen A."/>
            <person name="Lukacs Z."/>
            <person name="Mihaltcheva S."/>
            <person name="Morgado L.N."/>
            <person name="Niskanen T."/>
            <person name="Noordeloos M.E."/>
            <person name="Ohm R.A."/>
            <person name="Ortiz-Santana B."/>
            <person name="Ovrebo C."/>
            <person name="Racz N."/>
            <person name="Riley R."/>
            <person name="Savchenko A."/>
            <person name="Shiryaev A."/>
            <person name="Soop K."/>
            <person name="Spirin V."/>
            <person name="Szebenyi C."/>
            <person name="Tomsovsky M."/>
            <person name="Tulloss R.E."/>
            <person name="Uehling J."/>
            <person name="Grigoriev I.V."/>
            <person name="Vagvolgyi C."/>
            <person name="Papp T."/>
            <person name="Martin F.M."/>
            <person name="Miettinen O."/>
            <person name="Hibbett D.S."/>
            <person name="Nagy L.G."/>
        </authorList>
    </citation>
    <scope>NUCLEOTIDE SEQUENCE [LARGE SCALE GENOMIC DNA]</scope>
    <source>
        <strain evidence="2 3">CBS 166.37</strain>
    </source>
</reference>
<dbReference type="AlphaFoldDB" id="A0A5C3M626"/>
<dbReference type="Proteomes" id="UP000308652">
    <property type="component" value="Unassembled WGS sequence"/>
</dbReference>
<accession>A0A5C3M626</accession>
<evidence type="ECO:0000313" key="3">
    <source>
        <dbReference type="Proteomes" id="UP000308652"/>
    </source>
</evidence>
<evidence type="ECO:0000313" key="2">
    <source>
        <dbReference type="EMBL" id="TFK40085.1"/>
    </source>
</evidence>
<organism evidence="2 3">
    <name type="scientific">Crucibulum laeve</name>
    <dbReference type="NCBI Taxonomy" id="68775"/>
    <lineage>
        <taxon>Eukaryota</taxon>
        <taxon>Fungi</taxon>
        <taxon>Dikarya</taxon>
        <taxon>Basidiomycota</taxon>
        <taxon>Agaricomycotina</taxon>
        <taxon>Agaricomycetes</taxon>
        <taxon>Agaricomycetidae</taxon>
        <taxon>Agaricales</taxon>
        <taxon>Agaricineae</taxon>
        <taxon>Nidulariaceae</taxon>
        <taxon>Crucibulum</taxon>
    </lineage>
</organism>
<feature type="compositionally biased region" description="Low complexity" evidence="1">
    <location>
        <begin position="42"/>
        <end position="52"/>
    </location>
</feature>
<gene>
    <name evidence="2" type="ORF">BDQ12DRAFT_721560</name>
</gene>
<sequence>MSASNTQSAHHSFDQTYFPNHSAELNLIQSIEEIITIHSHHPPSFSSSHVEPLSSAPSFEEEPDEIDISSLCYDTFEPLSSPSPVDYSESASGATPHIYVEMFHHSFTNCHNTSSQTIFQAMPLPKGQCLSLRLSFSAHHQR</sequence>
<protein>
    <submittedName>
        <fullName evidence="2">Uncharacterized protein</fullName>
    </submittedName>
</protein>
<name>A0A5C3M626_9AGAR</name>
<evidence type="ECO:0000256" key="1">
    <source>
        <dbReference type="SAM" id="MobiDB-lite"/>
    </source>
</evidence>
<keyword evidence="3" id="KW-1185">Reference proteome</keyword>